<accession>A0AAV9KJN3</accession>
<feature type="transmembrane region" description="Helical" evidence="1">
    <location>
        <begin position="41"/>
        <end position="61"/>
    </location>
</feature>
<evidence type="ECO:0000313" key="3">
    <source>
        <dbReference type="Proteomes" id="UP001311915"/>
    </source>
</evidence>
<dbReference type="AlphaFoldDB" id="A0AAV9KJN3"/>
<reference evidence="2 3" key="1">
    <citation type="submission" date="2023-10" db="EMBL/GenBank/DDBJ databases">
        <title>Genome-Wide Identification Analysis in wild type Solanum Pinnatisectum Reveals Some Genes Defensing Phytophthora Infestans.</title>
        <authorList>
            <person name="Sun C."/>
        </authorList>
    </citation>
    <scope>NUCLEOTIDE SEQUENCE [LARGE SCALE GENOMIC DNA]</scope>
    <source>
        <strain evidence="2">LQN</strain>
        <tissue evidence="2">Leaf</tissue>
    </source>
</reference>
<evidence type="ECO:0000313" key="2">
    <source>
        <dbReference type="EMBL" id="KAK4713650.1"/>
    </source>
</evidence>
<keyword evidence="3" id="KW-1185">Reference proteome</keyword>
<keyword evidence="1" id="KW-0472">Membrane</keyword>
<comment type="caution">
    <text evidence="2">The sequence shown here is derived from an EMBL/GenBank/DDBJ whole genome shotgun (WGS) entry which is preliminary data.</text>
</comment>
<organism evidence="2 3">
    <name type="scientific">Solanum pinnatisectum</name>
    <name type="common">tansyleaf nightshade</name>
    <dbReference type="NCBI Taxonomy" id="50273"/>
    <lineage>
        <taxon>Eukaryota</taxon>
        <taxon>Viridiplantae</taxon>
        <taxon>Streptophyta</taxon>
        <taxon>Embryophyta</taxon>
        <taxon>Tracheophyta</taxon>
        <taxon>Spermatophyta</taxon>
        <taxon>Magnoliopsida</taxon>
        <taxon>eudicotyledons</taxon>
        <taxon>Gunneridae</taxon>
        <taxon>Pentapetalae</taxon>
        <taxon>asterids</taxon>
        <taxon>lamiids</taxon>
        <taxon>Solanales</taxon>
        <taxon>Solanaceae</taxon>
        <taxon>Solanoideae</taxon>
        <taxon>Solaneae</taxon>
        <taxon>Solanum</taxon>
    </lineage>
</organism>
<keyword evidence="1" id="KW-0812">Transmembrane</keyword>
<proteinExistence type="predicted"/>
<name>A0AAV9KJN3_9SOLN</name>
<dbReference type="EMBL" id="JAWPEI010000010">
    <property type="protein sequence ID" value="KAK4713650.1"/>
    <property type="molecule type" value="Genomic_DNA"/>
</dbReference>
<keyword evidence="1" id="KW-1133">Transmembrane helix</keyword>
<feature type="transmembrane region" description="Helical" evidence="1">
    <location>
        <begin position="81"/>
        <end position="102"/>
    </location>
</feature>
<sequence>MGRRLWGWRYPKHFDSSLCVHLLCFLVHFGWSMIHRHSKSLRPITVMSIVGLIAGILLYISTVIAKKGYAGAGMNLGALELLLLEEATFGMGIGSFGLGLIISKLMDTSMIS</sequence>
<evidence type="ECO:0000256" key="1">
    <source>
        <dbReference type="SAM" id="Phobius"/>
    </source>
</evidence>
<dbReference type="Proteomes" id="UP001311915">
    <property type="component" value="Unassembled WGS sequence"/>
</dbReference>
<gene>
    <name evidence="2" type="ORF">R3W88_019557</name>
</gene>
<protein>
    <submittedName>
        <fullName evidence="2">Uncharacterized protein</fullName>
    </submittedName>
</protein>